<dbReference type="SMART" id="SM00487">
    <property type="entry name" value="DEXDc"/>
    <property type="match status" value="1"/>
</dbReference>
<dbReference type="InterPro" id="IPR015195">
    <property type="entry name" value="SLIDE"/>
</dbReference>
<evidence type="ECO:0000256" key="5">
    <source>
        <dbReference type="ARBA" id="ARBA00022840"/>
    </source>
</evidence>
<dbReference type="Gene3D" id="1.10.10.60">
    <property type="entry name" value="Homeodomain-like"/>
    <property type="match status" value="2"/>
</dbReference>
<dbReference type="Gene3D" id="3.40.50.300">
    <property type="entry name" value="P-loop containing nucleotide triphosphate hydrolases"/>
    <property type="match status" value="1"/>
</dbReference>
<sequence>MSTFTAVGPDDELLSDVVPSNIVSRQPSTGADGESEADFDDDELASEPDEPVPSKGKGKSKAKGRKSTGGGRKGASKAAEHQLADQRVEMDKAKEADAVKRYSYLLGQTELFKHFVDIKRARDSEYAALLDAQQGKGNGKKKGKNGKAGNGGARHRKSEKEEDEELLKDGEKELGGAEDMPMVFEESPSYIEGTMRPYQLQGLNWMISLHHNGLNGILADEMGLGKTLQTISFLGYLYHHLSTPGPHLIIVPKSTLQNWAREFAQWTPFFRVVILTGSKDERQSIIQDQLLAFSQGEEQDGSLALPFDVLITSYEICLIERSTLKKFSFQYIVIDEAHRIKNSSSLLSQIVRAFASRGRLLITGTPLQNSLEELWALLNFIAPEIFVSFSDLDSFLNKDDAPTAATITTADTAVNNASEKDPAAMEVDGTEVEQKPNEGENQSVAQGKQKEQTDQEKKSQKVVEALHKILRPFLLRRVKADVEKGLLPKKEINIYVPLTPMQRRWYRSVLEKDIDAVNGLTGKKEGKTRLMNLVMQLRKVTCHPYLFDGAEPGPPYTTDEHLIENSGKMVILDRLLVKMKAKGSRVLIFSQMSRVLDILEDYCLFRGFKYNRIDGGTAHEDRIVAIDEYNAPGSEKFIFLLTTRAGGLGINLTTADIVVLYDSDWNPQADLQAMDRAHRIGQMKQVYVYRFITEGSVEERMLERAAQKLRLDQLVIQQGRGGPSGAAQTNKAANKDELLEMITHGAEKIIHGGDNGDSDDLDIDAIIAKGEERTSELNSKYEGLNLEDLSNFKSDASVQQWEGEDFRSGRKALNFNLLSLSKRERKSNYSVDNYFKDTLRAGPSKIEKGPKLPKAPKQVTIQDFQFFPPELSVLQERELAVHKRLNGIPATVREPTAEDTADTLAELEIERQQEQEFIDTAEPLVDSEIALKESYLEHGFPNWSRRDFQQFVKGLEAYGWDQPAEVYAADIQEKTAEEVEKYYKTFKRKWKTLSEYPRIEVRIAEGIAKRNKRSNLEFLLDQKINSVRYPMQELELNYPTTKGKVYSEEEDRYLLCRLYHYGLNSSGSSASTNGAGAGSGGAGLGGIGDAEIYEKIKRDISEFPVFRFDWFFKSRSAAELGRRCNTLLAMIEREAEAEEKVRQEEEQKKNGSKSKKRGADEIVKNEIASSRPATPSGSVTSASAAKRPAKKKKT</sequence>
<dbReference type="GO" id="GO:0034728">
    <property type="term" value="P:nucleosome organization"/>
    <property type="evidence" value="ECO:0007669"/>
    <property type="project" value="TreeGrafter"/>
</dbReference>
<dbReference type="STRING" id="5353.A0A1Q3E5Y7"/>
<dbReference type="InterPro" id="IPR017884">
    <property type="entry name" value="SANT_dom"/>
</dbReference>
<feature type="region of interest" description="Disordered" evidence="7">
    <location>
        <begin position="1138"/>
        <end position="1194"/>
    </location>
</feature>
<keyword evidence="4" id="KW-0378">Hydrolase</keyword>
<dbReference type="GO" id="GO:0016887">
    <property type="term" value="F:ATP hydrolysis activity"/>
    <property type="evidence" value="ECO:0007669"/>
    <property type="project" value="TreeGrafter"/>
</dbReference>
<dbReference type="Proteomes" id="UP000188533">
    <property type="component" value="Unassembled WGS sequence"/>
</dbReference>
<feature type="compositionally biased region" description="Acidic residues" evidence="7">
    <location>
        <begin position="33"/>
        <end position="50"/>
    </location>
</feature>
<gene>
    <name evidence="11" type="ORF">LENED_004322</name>
</gene>
<evidence type="ECO:0000313" key="12">
    <source>
        <dbReference type="Proteomes" id="UP000188533"/>
    </source>
</evidence>
<dbReference type="InterPro" id="IPR038718">
    <property type="entry name" value="SNF2-like_sf"/>
</dbReference>
<comment type="subcellular location">
    <subcellularLocation>
        <location evidence="1">Nucleus</location>
    </subcellularLocation>
</comment>
<dbReference type="Pfam" id="PF00271">
    <property type="entry name" value="Helicase_C"/>
    <property type="match status" value="1"/>
</dbReference>
<feature type="region of interest" description="Disordered" evidence="7">
    <location>
        <begin position="1"/>
        <end position="91"/>
    </location>
</feature>
<feature type="compositionally biased region" description="Basic and acidic residues" evidence="7">
    <location>
        <begin position="448"/>
        <end position="459"/>
    </location>
</feature>
<dbReference type="InterPro" id="IPR049730">
    <property type="entry name" value="SNF2/RAD54-like_C"/>
</dbReference>
<dbReference type="GO" id="GO:0005524">
    <property type="term" value="F:ATP binding"/>
    <property type="evidence" value="ECO:0007669"/>
    <property type="project" value="InterPro"/>
</dbReference>
<reference evidence="11 12" key="1">
    <citation type="submission" date="2016-08" db="EMBL/GenBank/DDBJ databases">
        <authorList>
            <consortium name="Lentinula edodes genome sequencing consortium"/>
            <person name="Sakamoto Y."/>
            <person name="Nakade K."/>
            <person name="Sato S."/>
            <person name="Yoshida Y."/>
            <person name="Miyazaki K."/>
            <person name="Natsume S."/>
            <person name="Konno N."/>
        </authorList>
    </citation>
    <scope>NUCLEOTIDE SEQUENCE [LARGE SCALE GENOMIC DNA]</scope>
    <source>
        <strain evidence="11 12">NBRC 111202</strain>
    </source>
</reference>
<dbReference type="Gene3D" id="1.10.1040.30">
    <property type="entry name" value="ISWI, HAND domain"/>
    <property type="match status" value="1"/>
</dbReference>
<organism evidence="11 12">
    <name type="scientific">Lentinula edodes</name>
    <name type="common">Shiitake mushroom</name>
    <name type="synonym">Lentinus edodes</name>
    <dbReference type="NCBI Taxonomy" id="5353"/>
    <lineage>
        <taxon>Eukaryota</taxon>
        <taxon>Fungi</taxon>
        <taxon>Dikarya</taxon>
        <taxon>Basidiomycota</taxon>
        <taxon>Agaricomycotina</taxon>
        <taxon>Agaricomycetes</taxon>
        <taxon>Agaricomycetidae</taxon>
        <taxon>Agaricales</taxon>
        <taxon>Marasmiineae</taxon>
        <taxon>Omphalotaceae</taxon>
        <taxon>Lentinula</taxon>
    </lineage>
</organism>
<dbReference type="SMART" id="SM00490">
    <property type="entry name" value="HELICc"/>
    <property type="match status" value="1"/>
</dbReference>
<evidence type="ECO:0000259" key="8">
    <source>
        <dbReference type="PROSITE" id="PS51192"/>
    </source>
</evidence>
<evidence type="ECO:0000259" key="10">
    <source>
        <dbReference type="PROSITE" id="PS51293"/>
    </source>
</evidence>
<dbReference type="PROSITE" id="PS51194">
    <property type="entry name" value="HELICASE_CTER"/>
    <property type="match status" value="1"/>
</dbReference>
<feature type="region of interest" description="Disordered" evidence="7">
    <location>
        <begin position="410"/>
        <end position="459"/>
    </location>
</feature>
<dbReference type="InterPro" id="IPR015194">
    <property type="entry name" value="ISWI_HAND-dom"/>
</dbReference>
<evidence type="ECO:0000256" key="4">
    <source>
        <dbReference type="ARBA" id="ARBA00022801"/>
    </source>
</evidence>
<dbReference type="FunFam" id="3.40.50.300:FF:000082">
    <property type="entry name" value="ISWI chromatin remodeling complex ATPase ISW1"/>
    <property type="match status" value="1"/>
</dbReference>
<evidence type="ECO:0000259" key="9">
    <source>
        <dbReference type="PROSITE" id="PS51194"/>
    </source>
</evidence>
<dbReference type="GO" id="GO:0005634">
    <property type="term" value="C:nucleus"/>
    <property type="evidence" value="ECO:0007669"/>
    <property type="project" value="UniProtKB-SubCell"/>
</dbReference>
<keyword evidence="3" id="KW-0547">Nucleotide-binding</keyword>
<evidence type="ECO:0000256" key="6">
    <source>
        <dbReference type="ARBA" id="ARBA00023242"/>
    </source>
</evidence>
<feature type="domain" description="Helicase ATP-binding" evidence="8">
    <location>
        <begin position="207"/>
        <end position="384"/>
    </location>
</feature>
<feature type="domain" description="Helicase C-terminal" evidence="9">
    <location>
        <begin position="571"/>
        <end position="722"/>
    </location>
</feature>
<dbReference type="Pfam" id="PF09110">
    <property type="entry name" value="HAND"/>
    <property type="match status" value="1"/>
</dbReference>
<feature type="compositionally biased region" description="Basic residues" evidence="7">
    <location>
        <begin position="56"/>
        <end position="66"/>
    </location>
</feature>
<evidence type="ECO:0000256" key="2">
    <source>
        <dbReference type="ARBA" id="ARBA00009687"/>
    </source>
</evidence>
<feature type="compositionally biased region" description="Basic and acidic residues" evidence="7">
    <location>
        <begin position="1138"/>
        <end position="1149"/>
    </location>
</feature>
<reference evidence="11 12" key="2">
    <citation type="submission" date="2017-02" db="EMBL/GenBank/DDBJ databases">
        <title>A genome survey and senescence transcriptome analysis in Lentinula edodes.</title>
        <authorList>
            <person name="Sakamoto Y."/>
            <person name="Nakade K."/>
            <person name="Sato S."/>
            <person name="Yoshida Y."/>
            <person name="Miyazaki K."/>
            <person name="Natsume S."/>
            <person name="Konno N."/>
        </authorList>
    </citation>
    <scope>NUCLEOTIDE SEQUENCE [LARGE SCALE GENOMIC DNA]</scope>
    <source>
        <strain evidence="11 12">NBRC 111202</strain>
    </source>
</reference>
<comment type="caution">
    <text evidence="11">The sequence shown here is derived from an EMBL/GenBank/DDBJ whole genome shotgun (WGS) entry which is preliminary data.</text>
</comment>
<evidence type="ECO:0000313" key="11">
    <source>
        <dbReference type="EMBL" id="GAW02655.1"/>
    </source>
</evidence>
<dbReference type="GO" id="GO:0003677">
    <property type="term" value="F:DNA binding"/>
    <property type="evidence" value="ECO:0007669"/>
    <property type="project" value="InterPro"/>
</dbReference>
<evidence type="ECO:0000256" key="3">
    <source>
        <dbReference type="ARBA" id="ARBA00022741"/>
    </source>
</evidence>
<dbReference type="Gene3D" id="3.40.50.10810">
    <property type="entry name" value="Tandem AAA-ATPase domain"/>
    <property type="match status" value="1"/>
</dbReference>
<dbReference type="GO" id="GO:0042393">
    <property type="term" value="F:histone binding"/>
    <property type="evidence" value="ECO:0007669"/>
    <property type="project" value="TreeGrafter"/>
</dbReference>
<evidence type="ECO:0000256" key="1">
    <source>
        <dbReference type="ARBA" id="ARBA00004123"/>
    </source>
</evidence>
<name>A0A1Q3E5Y7_LENED</name>
<protein>
    <submittedName>
        <fullName evidence="11">Chromatin remodelling complex atpase chain isw1</fullName>
    </submittedName>
</protein>
<dbReference type="SUPFAM" id="SSF101224">
    <property type="entry name" value="HAND domain of the nucleosome remodeling ATPase ISWI"/>
    <property type="match status" value="1"/>
</dbReference>
<dbReference type="GO" id="GO:0140658">
    <property type="term" value="F:ATP-dependent chromatin remodeler activity"/>
    <property type="evidence" value="ECO:0007669"/>
    <property type="project" value="TreeGrafter"/>
</dbReference>
<comment type="similarity">
    <text evidence="2">Belongs to the SNF2/RAD54 helicase family. ISWI subfamily.</text>
</comment>
<dbReference type="PANTHER" id="PTHR45623:SF49">
    <property type="entry name" value="SWI_SNF-RELATED MATRIX-ASSOCIATED ACTIN-DEPENDENT REGULATOR OF CHROMATIN SUBFAMILY A MEMBER 5"/>
    <property type="match status" value="1"/>
</dbReference>
<dbReference type="CDD" id="cd00167">
    <property type="entry name" value="SANT"/>
    <property type="match status" value="1"/>
</dbReference>
<dbReference type="PROSITE" id="PS51192">
    <property type="entry name" value="HELICASE_ATP_BIND_1"/>
    <property type="match status" value="1"/>
</dbReference>
<dbReference type="InterPro" id="IPR014001">
    <property type="entry name" value="Helicase_ATP-bd"/>
</dbReference>
<dbReference type="Pfam" id="PF09111">
    <property type="entry name" value="SLIDE"/>
    <property type="match status" value="2"/>
</dbReference>
<dbReference type="InterPro" id="IPR000330">
    <property type="entry name" value="SNF2_N"/>
</dbReference>
<feature type="compositionally biased region" description="Basic and acidic residues" evidence="7">
    <location>
        <begin position="78"/>
        <end position="91"/>
    </location>
</feature>
<dbReference type="InterPro" id="IPR027417">
    <property type="entry name" value="P-loop_NTPase"/>
</dbReference>
<feature type="domain" description="SANT" evidence="10">
    <location>
        <begin position="938"/>
        <end position="991"/>
    </location>
</feature>
<keyword evidence="5" id="KW-0067">ATP-binding</keyword>
<dbReference type="Pfam" id="PF00176">
    <property type="entry name" value="SNF2-rel_dom"/>
    <property type="match status" value="1"/>
</dbReference>
<evidence type="ECO:0000256" key="7">
    <source>
        <dbReference type="SAM" id="MobiDB-lite"/>
    </source>
</evidence>
<dbReference type="AlphaFoldDB" id="A0A1Q3E5Y7"/>
<feature type="region of interest" description="Disordered" evidence="7">
    <location>
        <begin position="135"/>
        <end position="167"/>
    </location>
</feature>
<dbReference type="InterPro" id="IPR001650">
    <property type="entry name" value="Helicase_C-like"/>
</dbReference>
<dbReference type="InterPro" id="IPR001005">
    <property type="entry name" value="SANT/Myb"/>
</dbReference>
<dbReference type="EMBL" id="BDGU01000109">
    <property type="protein sequence ID" value="GAW02655.1"/>
    <property type="molecule type" value="Genomic_DNA"/>
</dbReference>
<feature type="compositionally biased region" description="Polar residues" evidence="7">
    <location>
        <begin position="1167"/>
        <end position="1180"/>
    </location>
</feature>
<dbReference type="GO" id="GO:0031491">
    <property type="term" value="F:nucleosome binding"/>
    <property type="evidence" value="ECO:0007669"/>
    <property type="project" value="InterPro"/>
</dbReference>
<proteinExistence type="inferred from homology"/>
<dbReference type="InterPro" id="IPR036306">
    <property type="entry name" value="ISWI_HAND-dom_sf"/>
</dbReference>
<dbReference type="GO" id="GO:0000785">
    <property type="term" value="C:chromatin"/>
    <property type="evidence" value="ECO:0007669"/>
    <property type="project" value="TreeGrafter"/>
</dbReference>
<dbReference type="SMART" id="SM00717">
    <property type="entry name" value="SANT"/>
    <property type="match status" value="2"/>
</dbReference>
<keyword evidence="12" id="KW-1185">Reference proteome</keyword>
<accession>A0A1Q3E5Y7</accession>
<dbReference type="CDD" id="cd18793">
    <property type="entry name" value="SF2_C_SNF"/>
    <property type="match status" value="1"/>
</dbReference>
<keyword evidence="6" id="KW-0539">Nucleus</keyword>
<dbReference type="PROSITE" id="PS51293">
    <property type="entry name" value="SANT"/>
    <property type="match status" value="1"/>
</dbReference>
<dbReference type="SUPFAM" id="SSF46689">
    <property type="entry name" value="Homeodomain-like"/>
    <property type="match status" value="3"/>
</dbReference>
<dbReference type="PANTHER" id="PTHR45623">
    <property type="entry name" value="CHROMODOMAIN-HELICASE-DNA-BINDING PROTEIN 3-RELATED-RELATED"/>
    <property type="match status" value="1"/>
</dbReference>
<dbReference type="SUPFAM" id="SSF52540">
    <property type="entry name" value="P-loop containing nucleoside triphosphate hydrolases"/>
    <property type="match status" value="2"/>
</dbReference>
<dbReference type="InterPro" id="IPR009057">
    <property type="entry name" value="Homeodomain-like_sf"/>
</dbReference>